<gene>
    <name evidence="2" type="ORF">EKG35_04485</name>
</gene>
<protein>
    <submittedName>
        <fullName evidence="2">YitT family protein</fullName>
    </submittedName>
</protein>
<feature type="transmembrane region" description="Helical" evidence="1">
    <location>
        <begin position="102"/>
        <end position="125"/>
    </location>
</feature>
<feature type="transmembrane region" description="Helical" evidence="1">
    <location>
        <begin position="77"/>
        <end position="96"/>
    </location>
</feature>
<dbReference type="EMBL" id="RXNR01000009">
    <property type="protein sequence ID" value="RTQ94910.1"/>
    <property type="molecule type" value="Genomic_DNA"/>
</dbReference>
<keyword evidence="1" id="KW-0812">Transmembrane</keyword>
<sequence length="222" mass="24601">MRRELKWKWLFFFGGIAIMSLGISMIIKGKVLGVSPWDVLHIGLFKQIGFSIGSWSIITGLVIVTGASIYLKQWPKVATWLNMILCGVFIDGFSWLLPNTDIFIFEVLYFIFGLVVMCLGCAMYISPNLGAGPRDTLMILIVEKFGGSIRRARFIMELSAVVLGWLLGGPVGIGTIIIVLSTGSIIQPALSFFRKLLEKQISEPEAEKLVSKHQSKTLAKES</sequence>
<accession>A0A3S0QX57</accession>
<keyword evidence="1" id="KW-0472">Membrane</keyword>
<dbReference type="InterPro" id="IPR038750">
    <property type="entry name" value="YczE/YyaS-like"/>
</dbReference>
<evidence type="ECO:0000313" key="3">
    <source>
        <dbReference type="Proteomes" id="UP000276349"/>
    </source>
</evidence>
<evidence type="ECO:0000313" key="2">
    <source>
        <dbReference type="EMBL" id="RTQ94910.1"/>
    </source>
</evidence>
<name>A0A3S0QX57_9BACI</name>
<comment type="caution">
    <text evidence="2">The sequence shown here is derived from an EMBL/GenBank/DDBJ whole genome shotgun (WGS) entry which is preliminary data.</text>
</comment>
<dbReference type="PANTHER" id="PTHR40078">
    <property type="entry name" value="INTEGRAL MEMBRANE PROTEIN-RELATED"/>
    <property type="match status" value="1"/>
</dbReference>
<proteinExistence type="predicted"/>
<dbReference type="AlphaFoldDB" id="A0A3S0QX57"/>
<evidence type="ECO:0000256" key="1">
    <source>
        <dbReference type="SAM" id="Phobius"/>
    </source>
</evidence>
<dbReference type="Proteomes" id="UP000276349">
    <property type="component" value="Unassembled WGS sequence"/>
</dbReference>
<organism evidence="2 3">
    <name type="scientific">Lysinibacillus telephonicus</name>
    <dbReference type="NCBI Taxonomy" id="1714840"/>
    <lineage>
        <taxon>Bacteria</taxon>
        <taxon>Bacillati</taxon>
        <taxon>Bacillota</taxon>
        <taxon>Bacilli</taxon>
        <taxon>Bacillales</taxon>
        <taxon>Bacillaceae</taxon>
        <taxon>Lysinibacillus</taxon>
    </lineage>
</organism>
<dbReference type="Pfam" id="PF19700">
    <property type="entry name" value="DUF6198"/>
    <property type="match status" value="1"/>
</dbReference>
<feature type="transmembrane region" description="Helical" evidence="1">
    <location>
        <begin position="160"/>
        <end position="186"/>
    </location>
</feature>
<dbReference type="RefSeq" id="WP_126293169.1">
    <property type="nucleotide sequence ID" value="NZ_CP155468.1"/>
</dbReference>
<dbReference type="PANTHER" id="PTHR40078:SF1">
    <property type="entry name" value="INTEGRAL MEMBRANE PROTEIN"/>
    <property type="match status" value="1"/>
</dbReference>
<feature type="transmembrane region" description="Helical" evidence="1">
    <location>
        <begin position="7"/>
        <end position="27"/>
    </location>
</feature>
<dbReference type="OrthoDB" id="154912at2"/>
<keyword evidence="3" id="KW-1185">Reference proteome</keyword>
<keyword evidence="1" id="KW-1133">Transmembrane helix</keyword>
<feature type="transmembrane region" description="Helical" evidence="1">
    <location>
        <begin position="47"/>
        <end position="70"/>
    </location>
</feature>
<reference evidence="2 3" key="1">
    <citation type="submission" date="2018-12" db="EMBL/GenBank/DDBJ databases">
        <authorList>
            <person name="Yu L."/>
        </authorList>
    </citation>
    <scope>NUCLEOTIDE SEQUENCE [LARGE SCALE GENOMIC DNA]</scope>
    <source>
        <strain evidence="2 3">S5H2222</strain>
    </source>
</reference>